<dbReference type="PANTHER" id="PTHR12505:SF22">
    <property type="entry name" value="BAH AND COILED-COIL DOMAIN-CONTAINING PROTEIN 1"/>
    <property type="match status" value="1"/>
</dbReference>
<reference evidence="2" key="1">
    <citation type="submission" date="2020-10" db="EMBL/GenBank/DDBJ databases">
        <title>Chromosome-scale genome assembly of the Allis shad, Alosa alosa.</title>
        <authorList>
            <person name="Margot Z."/>
            <person name="Christophe K."/>
            <person name="Cabau C."/>
            <person name="Louis A."/>
            <person name="Berthelot C."/>
            <person name="Parey E."/>
            <person name="Roest Crollius H."/>
            <person name="Montfort J."/>
            <person name="Robinson-Rechavi M."/>
            <person name="Bucao C."/>
            <person name="Bouchez O."/>
            <person name="Gislard M."/>
            <person name="Lluch J."/>
            <person name="Milhes M."/>
            <person name="Lampietro C."/>
            <person name="Lopez Roques C."/>
            <person name="Donnadieu C."/>
            <person name="Braasch I."/>
            <person name="Desvignes T."/>
            <person name="Postlethwait J."/>
            <person name="Bobe J."/>
            <person name="Guiguen Y."/>
        </authorList>
    </citation>
    <scope>NUCLEOTIDE SEQUENCE</scope>
    <source>
        <strain evidence="2">M-15738</strain>
        <tissue evidence="2">Blood</tissue>
    </source>
</reference>
<feature type="region of interest" description="Disordered" evidence="1">
    <location>
        <begin position="179"/>
        <end position="200"/>
    </location>
</feature>
<dbReference type="PANTHER" id="PTHR12505">
    <property type="entry name" value="PHD FINGER TRANSCRIPTION FACTOR"/>
    <property type="match status" value="1"/>
</dbReference>
<keyword evidence="3" id="KW-1185">Reference proteome</keyword>
<gene>
    <name evidence="2" type="ORF">AALO_G00280540</name>
</gene>
<evidence type="ECO:0000256" key="1">
    <source>
        <dbReference type="SAM" id="MobiDB-lite"/>
    </source>
</evidence>
<dbReference type="InterPro" id="IPR052429">
    <property type="entry name" value="BAH_domain_protein"/>
</dbReference>
<dbReference type="EMBL" id="JADWDJ010000022">
    <property type="protein sequence ID" value="KAG5262926.1"/>
    <property type="molecule type" value="Genomic_DNA"/>
</dbReference>
<comment type="caution">
    <text evidence="2">The sequence shown here is derived from an EMBL/GenBank/DDBJ whole genome shotgun (WGS) entry which is preliminary data.</text>
</comment>
<dbReference type="AlphaFoldDB" id="A0AAV6FN10"/>
<proteinExistence type="predicted"/>
<organism evidence="2 3">
    <name type="scientific">Alosa alosa</name>
    <name type="common">allis shad</name>
    <dbReference type="NCBI Taxonomy" id="278164"/>
    <lineage>
        <taxon>Eukaryota</taxon>
        <taxon>Metazoa</taxon>
        <taxon>Chordata</taxon>
        <taxon>Craniata</taxon>
        <taxon>Vertebrata</taxon>
        <taxon>Euteleostomi</taxon>
        <taxon>Actinopterygii</taxon>
        <taxon>Neopterygii</taxon>
        <taxon>Teleostei</taxon>
        <taxon>Clupei</taxon>
        <taxon>Clupeiformes</taxon>
        <taxon>Clupeoidei</taxon>
        <taxon>Clupeidae</taxon>
        <taxon>Alosa</taxon>
    </lineage>
</organism>
<protein>
    <submittedName>
        <fullName evidence="2">Uncharacterized protein</fullName>
    </submittedName>
</protein>
<evidence type="ECO:0000313" key="2">
    <source>
        <dbReference type="EMBL" id="KAG5262926.1"/>
    </source>
</evidence>
<name>A0AAV6FN10_9TELE</name>
<accession>A0AAV6FN10</accession>
<dbReference type="Proteomes" id="UP000823561">
    <property type="component" value="Chromosome 22"/>
</dbReference>
<evidence type="ECO:0000313" key="3">
    <source>
        <dbReference type="Proteomes" id="UP000823561"/>
    </source>
</evidence>
<sequence>MKGVPRSMFPLERELEEERKRMTEEQLGLPSLDRDRELFIRENKERVEFARIHPSSSCHGDLTSHLIVPGGASLQASQLGADHAWSFSAALCTRTCPRLSGGAMQPVPLPQGSAHQGWWSCQPSHCPPSCTPPGCDGAAGSVAARLRCPRPRLAHAASRRLLPLPVSHGSKGALQLRQHRRTSGTGGQTVDWPTDALQPG</sequence>